<dbReference type="SUPFAM" id="SSF55846">
    <property type="entry name" value="N-acetylmuramoyl-L-alanine amidase-like"/>
    <property type="match status" value="1"/>
</dbReference>
<organism evidence="6 7">
    <name type="scientific">Candidatus Rhodobacter oscarellae</name>
    <dbReference type="NCBI Taxonomy" id="1675527"/>
    <lineage>
        <taxon>Bacteria</taxon>
        <taxon>Pseudomonadati</taxon>
        <taxon>Pseudomonadota</taxon>
        <taxon>Alphaproteobacteria</taxon>
        <taxon>Rhodobacterales</taxon>
        <taxon>Rhodobacter group</taxon>
        <taxon>Rhodobacter</taxon>
    </lineage>
</organism>
<dbReference type="SMART" id="SM00644">
    <property type="entry name" value="Ami_2"/>
    <property type="match status" value="1"/>
</dbReference>
<name>A0A0J9E6Z8_9RHOB</name>
<dbReference type="CDD" id="cd06583">
    <property type="entry name" value="PGRP"/>
    <property type="match status" value="1"/>
</dbReference>
<sequence>MNWHPSPNCGERRAGARPDIVVIHYTAMASAEKARDWLCNPEAEVSAHYLIGKDGAVWHMVAEEMRAWHAGAGAWGAVTDVNSRSIGIELDNGGAEPFSEPLMAALEALLAGIMQRWSIVPERVIAHSDLAPGRKIDPGPRFDWDRLARQGLAVSAAAGASSGPDGPSSAAAFAQNAAQLGYTADAPEEAILAAFRLRHRPGAEGPLDNVDTALVMDLARRFPVDARGLSA</sequence>
<dbReference type="GO" id="GO:0008745">
    <property type="term" value="F:N-acetylmuramoyl-L-alanine amidase activity"/>
    <property type="evidence" value="ECO:0007669"/>
    <property type="project" value="UniProtKB-EC"/>
</dbReference>
<dbReference type="EC" id="3.5.1.28" evidence="2"/>
<dbReference type="PATRIC" id="fig|1675527.3.peg.3589"/>
<dbReference type="RefSeq" id="WP_049644063.1">
    <property type="nucleotide sequence ID" value="NZ_LFTY01000002.1"/>
</dbReference>
<dbReference type="Pfam" id="PF01510">
    <property type="entry name" value="Amidase_2"/>
    <property type="match status" value="1"/>
</dbReference>
<dbReference type="Gene3D" id="3.40.80.10">
    <property type="entry name" value="Peptidoglycan recognition protein-like"/>
    <property type="match status" value="1"/>
</dbReference>
<dbReference type="STRING" id="1675527.AIOL_003431"/>
<dbReference type="InterPro" id="IPR002502">
    <property type="entry name" value="Amidase_domain"/>
</dbReference>
<dbReference type="Proteomes" id="UP000037178">
    <property type="component" value="Unassembled WGS sequence"/>
</dbReference>
<comment type="caution">
    <text evidence="6">The sequence shown here is derived from an EMBL/GenBank/DDBJ whole genome shotgun (WGS) entry which is preliminary data.</text>
</comment>
<dbReference type="InterPro" id="IPR036505">
    <property type="entry name" value="Amidase/PGRP_sf"/>
</dbReference>
<dbReference type="InterPro" id="IPR051206">
    <property type="entry name" value="NAMLAA_amidase_2"/>
</dbReference>
<dbReference type="GO" id="GO:0019867">
    <property type="term" value="C:outer membrane"/>
    <property type="evidence" value="ECO:0007669"/>
    <property type="project" value="TreeGrafter"/>
</dbReference>
<keyword evidence="7" id="KW-1185">Reference proteome</keyword>
<dbReference type="EMBL" id="LFTY01000002">
    <property type="protein sequence ID" value="KMW58456.1"/>
    <property type="molecule type" value="Genomic_DNA"/>
</dbReference>
<proteinExistence type="predicted"/>
<dbReference type="GO" id="GO:0009254">
    <property type="term" value="P:peptidoglycan turnover"/>
    <property type="evidence" value="ECO:0007669"/>
    <property type="project" value="TreeGrafter"/>
</dbReference>
<gene>
    <name evidence="6" type="ORF">AIOL_003431</name>
</gene>
<evidence type="ECO:0000313" key="6">
    <source>
        <dbReference type="EMBL" id="KMW58456.1"/>
    </source>
</evidence>
<dbReference type="GO" id="GO:0009253">
    <property type="term" value="P:peptidoglycan catabolic process"/>
    <property type="evidence" value="ECO:0007669"/>
    <property type="project" value="InterPro"/>
</dbReference>
<reference evidence="6 7" key="1">
    <citation type="submission" date="2015-06" db="EMBL/GenBank/DDBJ databases">
        <title>Draft genome sequence of an Alphaproteobacteria species associated to the Mediterranean sponge Oscarella lobularis.</title>
        <authorList>
            <person name="Jourda C."/>
            <person name="Santini S."/>
            <person name="Claverie J.-M."/>
        </authorList>
    </citation>
    <scope>NUCLEOTIDE SEQUENCE [LARGE SCALE GENOMIC DNA]</scope>
    <source>
        <strain evidence="6">IGS</strain>
    </source>
</reference>
<dbReference type="PANTHER" id="PTHR30417">
    <property type="entry name" value="N-ACETYLMURAMOYL-L-ALANINE AMIDASE AMID"/>
    <property type="match status" value="1"/>
</dbReference>
<evidence type="ECO:0000259" key="5">
    <source>
        <dbReference type="SMART" id="SM00644"/>
    </source>
</evidence>
<accession>A0A0J9E6Z8</accession>
<keyword evidence="4" id="KW-0961">Cell wall biogenesis/degradation</keyword>
<comment type="catalytic activity">
    <reaction evidence="1">
        <text>Hydrolyzes the link between N-acetylmuramoyl residues and L-amino acid residues in certain cell-wall glycopeptides.</text>
        <dbReference type="EC" id="3.5.1.28"/>
    </reaction>
</comment>
<evidence type="ECO:0000256" key="1">
    <source>
        <dbReference type="ARBA" id="ARBA00001561"/>
    </source>
</evidence>
<feature type="domain" description="N-acetylmuramoyl-L-alanine amidase" evidence="5">
    <location>
        <begin position="6"/>
        <end position="139"/>
    </location>
</feature>
<dbReference type="PANTHER" id="PTHR30417:SF1">
    <property type="entry name" value="N-ACETYLMURAMOYL-L-ALANINE AMIDASE AMID"/>
    <property type="match status" value="1"/>
</dbReference>
<dbReference type="GO" id="GO:0071555">
    <property type="term" value="P:cell wall organization"/>
    <property type="evidence" value="ECO:0007669"/>
    <property type="project" value="UniProtKB-KW"/>
</dbReference>
<dbReference type="AlphaFoldDB" id="A0A0J9E6Z8"/>
<evidence type="ECO:0000256" key="2">
    <source>
        <dbReference type="ARBA" id="ARBA00011901"/>
    </source>
</evidence>
<evidence type="ECO:0000256" key="4">
    <source>
        <dbReference type="ARBA" id="ARBA00023316"/>
    </source>
</evidence>
<protein>
    <recommendedName>
        <fullName evidence="2">N-acetylmuramoyl-L-alanine amidase</fullName>
        <ecNumber evidence="2">3.5.1.28</ecNumber>
    </recommendedName>
</protein>
<evidence type="ECO:0000313" key="7">
    <source>
        <dbReference type="Proteomes" id="UP000037178"/>
    </source>
</evidence>
<keyword evidence="3 6" id="KW-0378">Hydrolase</keyword>
<evidence type="ECO:0000256" key="3">
    <source>
        <dbReference type="ARBA" id="ARBA00022801"/>
    </source>
</evidence>